<keyword evidence="2" id="KW-1185">Reference proteome</keyword>
<accession>A0AAV3TB06</accession>
<name>A0AAV3TB06_9EURY</name>
<evidence type="ECO:0000313" key="2">
    <source>
        <dbReference type="Proteomes" id="UP001500420"/>
    </source>
</evidence>
<sequence>MAKRPGQSVQYVVVDDARSRERVRLAFELIDDYDADLLVRACESVVSPLGWKRKRIRRYLRDGENLTLGAFE</sequence>
<dbReference type="Proteomes" id="UP001500420">
    <property type="component" value="Unassembled WGS sequence"/>
</dbReference>
<dbReference type="EMBL" id="BAAADV010000006">
    <property type="protein sequence ID" value="GAA0676433.1"/>
    <property type="molecule type" value="Genomic_DNA"/>
</dbReference>
<evidence type="ECO:0008006" key="3">
    <source>
        <dbReference type="Google" id="ProtNLM"/>
    </source>
</evidence>
<dbReference type="AlphaFoldDB" id="A0AAV3TB06"/>
<organism evidence="1 2">
    <name type="scientific">Natronoarchaeum mannanilyticum</name>
    <dbReference type="NCBI Taxonomy" id="926360"/>
    <lineage>
        <taxon>Archaea</taxon>
        <taxon>Methanobacteriati</taxon>
        <taxon>Methanobacteriota</taxon>
        <taxon>Stenosarchaea group</taxon>
        <taxon>Halobacteria</taxon>
        <taxon>Halobacteriales</taxon>
        <taxon>Natronoarchaeaceae</taxon>
    </lineage>
</organism>
<evidence type="ECO:0000313" key="1">
    <source>
        <dbReference type="EMBL" id="GAA0676433.1"/>
    </source>
</evidence>
<gene>
    <name evidence="1" type="ORF">GCM10009020_25290</name>
</gene>
<dbReference type="RefSeq" id="WP_343774402.1">
    <property type="nucleotide sequence ID" value="NZ_BAAADV010000006.1"/>
</dbReference>
<proteinExistence type="predicted"/>
<comment type="caution">
    <text evidence="1">The sequence shown here is derived from an EMBL/GenBank/DDBJ whole genome shotgun (WGS) entry which is preliminary data.</text>
</comment>
<protein>
    <recommendedName>
        <fullName evidence="3">Transposase</fullName>
    </recommendedName>
</protein>
<reference evidence="1 2" key="1">
    <citation type="journal article" date="2019" name="Int. J. Syst. Evol. Microbiol.">
        <title>The Global Catalogue of Microorganisms (GCM) 10K type strain sequencing project: providing services to taxonomists for standard genome sequencing and annotation.</title>
        <authorList>
            <consortium name="The Broad Institute Genomics Platform"/>
            <consortium name="The Broad Institute Genome Sequencing Center for Infectious Disease"/>
            <person name="Wu L."/>
            <person name="Ma J."/>
        </authorList>
    </citation>
    <scope>NUCLEOTIDE SEQUENCE [LARGE SCALE GENOMIC DNA]</scope>
    <source>
        <strain evidence="1 2">JCM 16328</strain>
    </source>
</reference>